<organism evidence="1 2">
    <name type="scientific">Suttonella ornithocola</name>
    <dbReference type="NCBI Taxonomy" id="279832"/>
    <lineage>
        <taxon>Bacteria</taxon>
        <taxon>Pseudomonadati</taxon>
        <taxon>Pseudomonadota</taxon>
        <taxon>Gammaproteobacteria</taxon>
        <taxon>Cardiobacteriales</taxon>
        <taxon>Cardiobacteriaceae</taxon>
        <taxon>Suttonella</taxon>
    </lineage>
</organism>
<keyword evidence="2" id="KW-1185">Reference proteome</keyword>
<reference evidence="1 2" key="1">
    <citation type="submission" date="2018-06" db="EMBL/GenBank/DDBJ databases">
        <authorList>
            <consortium name="Pathogen Informatics"/>
            <person name="Doyle S."/>
        </authorList>
    </citation>
    <scope>NUCLEOTIDE SEQUENCE [LARGE SCALE GENOMIC DNA]</scope>
    <source>
        <strain evidence="1 2">NCTC13337</strain>
    </source>
</reference>
<dbReference type="EMBL" id="UHIC01000001">
    <property type="protein sequence ID" value="SUO96875.1"/>
    <property type="molecule type" value="Genomic_DNA"/>
</dbReference>
<accession>A0A380MWD0</accession>
<name>A0A380MWD0_9GAMM</name>
<evidence type="ECO:0000313" key="2">
    <source>
        <dbReference type="Proteomes" id="UP000254601"/>
    </source>
</evidence>
<sequence length="56" mass="6531">MILIDFLKLKKLKTLFFCLLQRSQIVKRKIGTSLTGLSFNSVMVLELYKDKPLFPL</sequence>
<dbReference type="Proteomes" id="UP000254601">
    <property type="component" value="Unassembled WGS sequence"/>
</dbReference>
<gene>
    <name evidence="1" type="ORF">NCTC13337_02060</name>
</gene>
<proteinExistence type="predicted"/>
<protein>
    <submittedName>
        <fullName evidence="1">Uncharacterized protein</fullName>
    </submittedName>
</protein>
<evidence type="ECO:0000313" key="1">
    <source>
        <dbReference type="EMBL" id="SUO96875.1"/>
    </source>
</evidence>
<dbReference type="AlphaFoldDB" id="A0A380MWD0"/>